<accession>A0ACC3S7C9</accession>
<protein>
    <submittedName>
        <fullName evidence="1">Uncharacterized protein</fullName>
    </submittedName>
</protein>
<dbReference type="Proteomes" id="UP001320706">
    <property type="component" value="Unassembled WGS sequence"/>
</dbReference>
<comment type="caution">
    <text evidence="1">The sequence shown here is derived from an EMBL/GenBank/DDBJ whole genome shotgun (WGS) entry which is preliminary data.</text>
</comment>
<evidence type="ECO:0000313" key="2">
    <source>
        <dbReference type="Proteomes" id="UP001320706"/>
    </source>
</evidence>
<gene>
    <name evidence="1" type="ORF">M8818_006247</name>
</gene>
<keyword evidence="2" id="KW-1185">Reference proteome</keyword>
<proteinExistence type="predicted"/>
<dbReference type="EMBL" id="JAMKPW020000038">
    <property type="protein sequence ID" value="KAK8200928.1"/>
    <property type="molecule type" value="Genomic_DNA"/>
</dbReference>
<name>A0ACC3S7C9_9PEZI</name>
<evidence type="ECO:0000313" key="1">
    <source>
        <dbReference type="EMBL" id="KAK8200928.1"/>
    </source>
</evidence>
<reference evidence="1" key="1">
    <citation type="submission" date="2024-02" db="EMBL/GenBank/DDBJ databases">
        <title>Metagenome Assembled Genome of Zalaria obscura JY119.</title>
        <authorList>
            <person name="Vighnesh L."/>
            <person name="Jagadeeshwari U."/>
            <person name="Venkata Ramana C."/>
            <person name="Sasikala C."/>
        </authorList>
    </citation>
    <scope>NUCLEOTIDE SEQUENCE</scope>
    <source>
        <strain evidence="1">JY119</strain>
    </source>
</reference>
<sequence length="528" mass="59483">MVALVCVALGYMMTAGFAPTDDSLAATTSTDRYAKTQEGVLRGPEYYDPITGDLLGTESEQNSGKRPLPKLQYSDENEDIEADHGPSIKGALSDLNHAVSNKFGSWRSWSAPRPDGKSKGTAKLDHPSTDNNNLSALSSVSDELIEPNRESLGERTRIGKCTIIFGGAAIYDRAVRTHETHDRVHGYPLHVLRESMMDSVWSKPAYILSLILRELAKPESERLQWLLWVDADTILLNPYVPIETFLPPSPEFDDVHLVVSNDWNGLNNGVFPIRVNSWAAELFASIVSFRHFHPDTHLRFRDQSAMSFLLREKVFAAHTVYCPQRWFNAYQGEHNETLAPFQARRGDFLVHFAGVGNREERMRYWLERAEQHLPDWEIEVQHTSYPTEARDFWAEKARERSAGLAKVAEERQKADELLRQVDERMAEYQTRLGEADKTSVRDREKQLRTVLEPAVKMTDAEALGQAITALEKVSCDADRHCTQSAKRTRTDTPLSAGYCPTQYSRGGSSQSPGEGSARHNICGGERFD</sequence>
<organism evidence="1 2">
    <name type="scientific">Zalaria obscura</name>
    <dbReference type="NCBI Taxonomy" id="2024903"/>
    <lineage>
        <taxon>Eukaryota</taxon>
        <taxon>Fungi</taxon>
        <taxon>Dikarya</taxon>
        <taxon>Ascomycota</taxon>
        <taxon>Pezizomycotina</taxon>
        <taxon>Dothideomycetes</taxon>
        <taxon>Dothideomycetidae</taxon>
        <taxon>Dothideales</taxon>
        <taxon>Zalariaceae</taxon>
        <taxon>Zalaria</taxon>
    </lineage>
</organism>